<feature type="domain" description="N-acetyltransferase" evidence="3">
    <location>
        <begin position="1"/>
        <end position="144"/>
    </location>
</feature>
<name>A0A4Q9KIM6_PROTD</name>
<comment type="caution">
    <text evidence="4">The sequence shown here is derived from an EMBL/GenBank/DDBJ whole genome shotgun (WGS) entry which is preliminary data.</text>
</comment>
<evidence type="ECO:0000313" key="4">
    <source>
        <dbReference type="EMBL" id="TBT92195.1"/>
    </source>
</evidence>
<dbReference type="PANTHER" id="PTHR43420:SF44">
    <property type="entry name" value="ACETYLTRANSFERASE YPEA"/>
    <property type="match status" value="1"/>
</dbReference>
<gene>
    <name evidence="4" type="ORF">ET996_13150</name>
</gene>
<evidence type="ECO:0000256" key="1">
    <source>
        <dbReference type="ARBA" id="ARBA00022679"/>
    </source>
</evidence>
<evidence type="ECO:0000259" key="3">
    <source>
        <dbReference type="PROSITE" id="PS51186"/>
    </source>
</evidence>
<dbReference type="AlphaFoldDB" id="A0A4Q9KIM6"/>
<reference evidence="4 5" key="1">
    <citation type="submission" date="2019-01" db="EMBL/GenBank/DDBJ databases">
        <title>Lactibacter flavus gen. nov., sp. nov., a novel bacterium of the family Propionibacteriaceae isolated from raw milk and dairy products.</title>
        <authorList>
            <person name="Huptas C."/>
            <person name="Wenning M."/>
            <person name="Breitenwieser F."/>
            <person name="Doll E."/>
            <person name="Von Neubeck M."/>
            <person name="Busse H.-J."/>
            <person name="Scherer S."/>
        </authorList>
    </citation>
    <scope>NUCLEOTIDE SEQUENCE [LARGE SCALE GENOMIC DNA]</scope>
    <source>
        <strain evidence="4 5">DSM 22130</strain>
    </source>
</reference>
<dbReference type="Pfam" id="PF00583">
    <property type="entry name" value="Acetyltransf_1"/>
    <property type="match status" value="1"/>
</dbReference>
<keyword evidence="5" id="KW-1185">Reference proteome</keyword>
<proteinExistence type="predicted"/>
<keyword evidence="2" id="KW-0012">Acyltransferase</keyword>
<organism evidence="4 5">
    <name type="scientific">Propioniciclava tarda</name>
    <dbReference type="NCBI Taxonomy" id="433330"/>
    <lineage>
        <taxon>Bacteria</taxon>
        <taxon>Bacillati</taxon>
        <taxon>Actinomycetota</taxon>
        <taxon>Actinomycetes</taxon>
        <taxon>Propionibacteriales</taxon>
        <taxon>Propionibacteriaceae</taxon>
        <taxon>Propioniciclava</taxon>
    </lineage>
</organism>
<evidence type="ECO:0000313" key="5">
    <source>
        <dbReference type="Proteomes" id="UP000291933"/>
    </source>
</evidence>
<dbReference type="SUPFAM" id="SSF55729">
    <property type="entry name" value="Acyl-CoA N-acyltransferases (Nat)"/>
    <property type="match status" value="1"/>
</dbReference>
<dbReference type="PROSITE" id="PS51186">
    <property type="entry name" value="GNAT"/>
    <property type="match status" value="1"/>
</dbReference>
<keyword evidence="1 4" id="KW-0808">Transferase</keyword>
<accession>A0A4Q9KIM6</accession>
<dbReference type="RefSeq" id="WP_131173021.1">
    <property type="nucleotide sequence ID" value="NZ_FXTL01000022.1"/>
</dbReference>
<dbReference type="PANTHER" id="PTHR43420">
    <property type="entry name" value="ACETYLTRANSFERASE"/>
    <property type="match status" value="1"/>
</dbReference>
<dbReference type="Proteomes" id="UP000291933">
    <property type="component" value="Unassembled WGS sequence"/>
</dbReference>
<dbReference type="EMBL" id="SDMR01000021">
    <property type="protein sequence ID" value="TBT92195.1"/>
    <property type="molecule type" value="Genomic_DNA"/>
</dbReference>
<dbReference type="InterPro" id="IPR050680">
    <property type="entry name" value="YpeA/RimI_acetyltransf"/>
</dbReference>
<dbReference type="Gene3D" id="3.40.630.30">
    <property type="match status" value="1"/>
</dbReference>
<dbReference type="InterPro" id="IPR000182">
    <property type="entry name" value="GNAT_dom"/>
</dbReference>
<sequence>MIIDAATLDDLDAIMALEAEGFDHGHWSADAWRSELLGADRCVLVARDASVIGVATFQLVADTADLHRVIVAAERRRQGVGRQLVQGGIEWASGHGATEMVLEVDETNAPALHAYEGLGFRTLARRDDYYGTGLHALVMALELAKTRSGA</sequence>
<dbReference type="CDD" id="cd04301">
    <property type="entry name" value="NAT_SF"/>
    <property type="match status" value="1"/>
</dbReference>
<protein>
    <submittedName>
        <fullName evidence="4">GNAT family N-acetyltransferase</fullName>
    </submittedName>
</protein>
<dbReference type="OrthoDB" id="529907at2"/>
<dbReference type="GO" id="GO:0016747">
    <property type="term" value="F:acyltransferase activity, transferring groups other than amino-acyl groups"/>
    <property type="evidence" value="ECO:0007669"/>
    <property type="project" value="InterPro"/>
</dbReference>
<evidence type="ECO:0000256" key="2">
    <source>
        <dbReference type="ARBA" id="ARBA00023315"/>
    </source>
</evidence>
<dbReference type="InterPro" id="IPR016181">
    <property type="entry name" value="Acyl_CoA_acyltransferase"/>
</dbReference>